<dbReference type="GO" id="GO:0045944">
    <property type="term" value="P:positive regulation of transcription by RNA polymerase II"/>
    <property type="evidence" value="ECO:0007669"/>
    <property type="project" value="TreeGrafter"/>
</dbReference>
<reference evidence="5" key="2">
    <citation type="submission" date="2022-06" db="UniProtKB">
        <authorList>
            <consortium name="EnsemblMetazoa"/>
        </authorList>
    </citation>
    <scope>IDENTIFICATION</scope>
</reference>
<dbReference type="GO" id="GO:0051783">
    <property type="term" value="P:regulation of nuclear division"/>
    <property type="evidence" value="ECO:0007669"/>
    <property type="project" value="EnsemblMetazoa"/>
</dbReference>
<dbReference type="GO" id="GO:0008195">
    <property type="term" value="F:phosphatidate phosphatase activity"/>
    <property type="evidence" value="ECO:0007669"/>
    <property type="project" value="UniProtKB-EC"/>
</dbReference>
<keyword evidence="6" id="KW-1185">Reference proteome</keyword>
<name>A0A8R1Y1G5_ONCVO</name>
<dbReference type="PANTHER" id="PTHR12181">
    <property type="entry name" value="LIPIN"/>
    <property type="match status" value="1"/>
</dbReference>
<dbReference type="GO" id="GO:0007078">
    <property type="term" value="P:lamin depolymerization"/>
    <property type="evidence" value="ECO:0007669"/>
    <property type="project" value="EnsemblMetazoa"/>
</dbReference>
<dbReference type="InterPro" id="IPR007651">
    <property type="entry name" value="Lipin_N"/>
</dbReference>
<proteinExistence type="inferred from homology"/>
<organism evidence="5 6">
    <name type="scientific">Onchocerca volvulus</name>
    <dbReference type="NCBI Taxonomy" id="6282"/>
    <lineage>
        <taxon>Eukaryota</taxon>
        <taxon>Metazoa</taxon>
        <taxon>Ecdysozoa</taxon>
        <taxon>Nematoda</taxon>
        <taxon>Chromadorea</taxon>
        <taxon>Rhabditida</taxon>
        <taxon>Spirurina</taxon>
        <taxon>Spiruromorpha</taxon>
        <taxon>Filarioidea</taxon>
        <taxon>Onchocercidae</taxon>
        <taxon>Onchocerca</taxon>
    </lineage>
</organism>
<dbReference type="GO" id="GO:0019915">
    <property type="term" value="P:lipid storage"/>
    <property type="evidence" value="ECO:0007669"/>
    <property type="project" value="EnsemblMetazoa"/>
</dbReference>
<evidence type="ECO:0000313" key="5">
    <source>
        <dbReference type="EnsemblMetazoa" id="OVOC6657.1"/>
    </source>
</evidence>
<accession>A0A8R1Y1G5</accession>
<dbReference type="GO" id="GO:0000070">
    <property type="term" value="P:mitotic sister chromatid segregation"/>
    <property type="evidence" value="ECO:0007669"/>
    <property type="project" value="EnsemblMetazoa"/>
</dbReference>
<feature type="region of interest" description="Disordered" evidence="3">
    <location>
        <begin position="130"/>
        <end position="154"/>
    </location>
</feature>
<dbReference type="OMA" id="XIKHESS"/>
<dbReference type="SUPFAM" id="SSF56784">
    <property type="entry name" value="HAD-like"/>
    <property type="match status" value="1"/>
</dbReference>
<dbReference type="Proteomes" id="UP000024404">
    <property type="component" value="Unassembled WGS sequence"/>
</dbReference>
<dbReference type="InterPro" id="IPR031315">
    <property type="entry name" value="LNS2/PITP"/>
</dbReference>
<dbReference type="GO" id="GO:0009062">
    <property type="term" value="P:fatty acid catabolic process"/>
    <property type="evidence" value="ECO:0007669"/>
    <property type="project" value="TreeGrafter"/>
</dbReference>
<dbReference type="GO" id="GO:0032869">
    <property type="term" value="P:cellular response to insulin stimulus"/>
    <property type="evidence" value="ECO:0007669"/>
    <property type="project" value="TreeGrafter"/>
</dbReference>
<feature type="region of interest" description="Disordered" evidence="3">
    <location>
        <begin position="356"/>
        <end position="397"/>
    </location>
</feature>
<dbReference type="GO" id="GO:0009792">
    <property type="term" value="P:embryo development ending in birth or egg hatching"/>
    <property type="evidence" value="ECO:0007669"/>
    <property type="project" value="EnsemblMetazoa"/>
</dbReference>
<comment type="similarity">
    <text evidence="2">Belongs to the lipin family.</text>
</comment>
<dbReference type="GO" id="GO:0005635">
    <property type="term" value="C:nuclear envelope"/>
    <property type="evidence" value="ECO:0007669"/>
    <property type="project" value="EnsemblMetazoa"/>
</dbReference>
<dbReference type="InterPro" id="IPR013209">
    <property type="entry name" value="LNS2"/>
</dbReference>
<dbReference type="GO" id="GO:0019432">
    <property type="term" value="P:triglyceride biosynthetic process"/>
    <property type="evidence" value="ECO:0007669"/>
    <property type="project" value="TreeGrafter"/>
</dbReference>
<evidence type="ECO:0000259" key="4">
    <source>
        <dbReference type="SMART" id="SM00775"/>
    </source>
</evidence>
<dbReference type="EMBL" id="CMVM020000180">
    <property type="status" value="NOT_ANNOTATED_CDS"/>
    <property type="molecule type" value="Genomic_DNA"/>
</dbReference>
<dbReference type="GO" id="GO:0031468">
    <property type="term" value="P:nuclear membrane reassembly"/>
    <property type="evidence" value="ECO:0007669"/>
    <property type="project" value="EnsemblMetazoa"/>
</dbReference>
<evidence type="ECO:0000313" key="6">
    <source>
        <dbReference type="Proteomes" id="UP000024404"/>
    </source>
</evidence>
<dbReference type="Pfam" id="PF08235">
    <property type="entry name" value="LNS2"/>
    <property type="match status" value="1"/>
</dbReference>
<dbReference type="InterPro" id="IPR026058">
    <property type="entry name" value="LIPIN"/>
</dbReference>
<dbReference type="PANTHER" id="PTHR12181:SF12">
    <property type="entry name" value="PHOSPHATIDATE PHOSPHATASE"/>
    <property type="match status" value="1"/>
</dbReference>
<protein>
    <submittedName>
        <fullName evidence="5">LNS2 domain-containing protein</fullName>
    </submittedName>
</protein>
<dbReference type="Pfam" id="PF04571">
    <property type="entry name" value="Lipin_N"/>
    <property type="match status" value="1"/>
</dbReference>
<dbReference type="GO" id="GO:0002119">
    <property type="term" value="P:nematode larval development"/>
    <property type="evidence" value="ECO:0007669"/>
    <property type="project" value="EnsemblMetazoa"/>
</dbReference>
<dbReference type="GO" id="GO:0005783">
    <property type="term" value="C:endoplasmic reticulum"/>
    <property type="evidence" value="ECO:0007669"/>
    <property type="project" value="EnsemblMetazoa"/>
</dbReference>
<dbReference type="GO" id="GO:0007029">
    <property type="term" value="P:endoplasmic reticulum organization"/>
    <property type="evidence" value="ECO:0007669"/>
    <property type="project" value="EnsemblMetazoa"/>
</dbReference>
<dbReference type="EnsemblMetazoa" id="OVOC6657.1">
    <property type="protein sequence ID" value="OVOC6657.1"/>
    <property type="gene ID" value="WBGene00243466"/>
</dbReference>
<evidence type="ECO:0000256" key="1">
    <source>
        <dbReference type="ARBA" id="ARBA00001180"/>
    </source>
</evidence>
<comment type="catalytic activity">
    <reaction evidence="1">
        <text>a 1,2-diacyl-sn-glycero-3-phosphate + H2O = a 1,2-diacyl-sn-glycerol + phosphate</text>
        <dbReference type="Rhea" id="RHEA:27429"/>
        <dbReference type="ChEBI" id="CHEBI:15377"/>
        <dbReference type="ChEBI" id="CHEBI:17815"/>
        <dbReference type="ChEBI" id="CHEBI:43474"/>
        <dbReference type="ChEBI" id="CHEBI:58608"/>
        <dbReference type="EC" id="3.1.3.4"/>
    </reaction>
    <physiologicalReaction direction="left-to-right" evidence="1">
        <dbReference type="Rhea" id="RHEA:27430"/>
    </physiologicalReaction>
</comment>
<reference evidence="6" key="1">
    <citation type="submission" date="2013-10" db="EMBL/GenBank/DDBJ databases">
        <title>Genome sequencing of Onchocerca volvulus.</title>
        <authorList>
            <person name="Cotton J."/>
            <person name="Tsai J."/>
            <person name="Stanley E."/>
            <person name="Tracey A."/>
            <person name="Holroyd N."/>
            <person name="Lustigman S."/>
            <person name="Berriman M."/>
        </authorList>
    </citation>
    <scope>NUCLEOTIDE SEQUENCE</scope>
</reference>
<feature type="region of interest" description="Disordered" evidence="3">
    <location>
        <begin position="304"/>
        <end position="323"/>
    </location>
</feature>
<dbReference type="GO" id="GO:0003713">
    <property type="term" value="F:transcription coactivator activity"/>
    <property type="evidence" value="ECO:0007669"/>
    <property type="project" value="TreeGrafter"/>
</dbReference>
<dbReference type="SMART" id="SM00775">
    <property type="entry name" value="LNS2"/>
    <property type="match status" value="1"/>
</dbReference>
<feature type="domain" description="LNS2/PITP" evidence="4">
    <location>
        <begin position="539"/>
        <end position="699"/>
    </location>
</feature>
<dbReference type="InterPro" id="IPR036412">
    <property type="entry name" value="HAD-like_sf"/>
</dbReference>
<evidence type="ECO:0000256" key="3">
    <source>
        <dbReference type="SAM" id="MobiDB-lite"/>
    </source>
</evidence>
<dbReference type="GO" id="GO:0034504">
    <property type="term" value="P:protein localization to nucleus"/>
    <property type="evidence" value="ECO:0007669"/>
    <property type="project" value="EnsemblMetazoa"/>
</dbReference>
<sequence length="791" mass="89335">MNYAYRLLDNVKYFYKTLNPASLSGAIDLIVVEQPDGSYLSTPFHVRFGKYGVLNSDEKYVDITINGEEIDLKMKLGENGVAFFTEPTTDADIPEYLVTSPVPESNSTAVDEKDLAERIEKIRRELSRSRHKRALSECSSSRSHSSHSREHSLDIQRRKALPFIASLFNQHKNRSLPNLTELTDDRPQEHIKRITKNKRLMMPFGAGRSLSPPACTFRKKHANSCAKIMHELSSSTNEESDVDDAASTVSIDSETDRLKVSGLGMIVDGAFSDSELDRHRNTLEPHKSDVVVWKWGELPRTLEETEKSKKKQDNVKTEQEKKGSTWGGWFRWSRAKPKEDQGVYLDDLVQDTSDPGKIEKYLGMSPPIACPSPPNDSGNGSIAGLNSPPKVSDSENEANIEGHYQKQTSTPASDDKKHTIDVNVSNNQYSLRSSDAHESTFEILDYEAKRNHARSLTPSSDIFPMSDEEAESAAFTPSDPETTVEFPKYIRSLRLPSDKLKKLGLRKGANEARFSITTKFQGTTWCTCHIYLYKWTERLVISDIDGTITKSDVLGQVIPAIGGQWAHAGVAELYTRIKENGYQLVYLSSRAIGQSYSTKKYLQSIAQNAKFLPDGPLLLSPTSVLIAFRSDGFFREIIDRKPEEFKIAALTDLKECFPVKCPFYAGFGNRETDVVSYRAVDIPPDRILIIDKEGRVRRADSIGFETSFMSLAMDTVDYMFPPLIRRRNEHKRSSKKKKNSFLLAPSFYKANNYSDFTHWQSKAGNAVRLDDNTLETYEAKRKSFQGKHKKK</sequence>
<evidence type="ECO:0000256" key="2">
    <source>
        <dbReference type="ARBA" id="ARBA00005476"/>
    </source>
</evidence>
<dbReference type="GO" id="GO:0005654">
    <property type="term" value="C:nucleoplasm"/>
    <property type="evidence" value="ECO:0007669"/>
    <property type="project" value="EnsemblMetazoa"/>
</dbReference>
<dbReference type="AlphaFoldDB" id="A0A8R1Y1G5"/>